<evidence type="ECO:0000256" key="1">
    <source>
        <dbReference type="SAM" id="SignalP"/>
    </source>
</evidence>
<evidence type="ECO:0000313" key="3">
    <source>
        <dbReference type="Proteomes" id="UP000622017"/>
    </source>
</evidence>
<evidence type="ECO:0000313" key="2">
    <source>
        <dbReference type="EMBL" id="MBC6609298.1"/>
    </source>
</evidence>
<accession>A0ABR7MFB9</accession>
<protein>
    <recommendedName>
        <fullName evidence="4">DUF1795 domain-containing protein</fullName>
    </recommendedName>
</protein>
<dbReference type="EMBL" id="JACSCY010000001">
    <property type="protein sequence ID" value="MBC6609298.1"/>
    <property type="molecule type" value="Genomic_DNA"/>
</dbReference>
<keyword evidence="1" id="KW-0732">Signal</keyword>
<feature type="chain" id="PRO_5046461910" description="DUF1795 domain-containing protein" evidence="1">
    <location>
        <begin position="20"/>
        <end position="172"/>
    </location>
</feature>
<organism evidence="2 3">
    <name type="scientific">Hymenobacter citatus</name>
    <dbReference type="NCBI Taxonomy" id="2763506"/>
    <lineage>
        <taxon>Bacteria</taxon>
        <taxon>Pseudomonadati</taxon>
        <taxon>Bacteroidota</taxon>
        <taxon>Cytophagia</taxon>
        <taxon>Cytophagales</taxon>
        <taxon>Hymenobacteraceae</taxon>
        <taxon>Hymenobacter</taxon>
    </lineage>
</organism>
<feature type="signal peptide" evidence="1">
    <location>
        <begin position="1"/>
        <end position="19"/>
    </location>
</feature>
<gene>
    <name evidence="2" type="ORF">H8B15_00070</name>
</gene>
<keyword evidence="3" id="KW-1185">Reference proteome</keyword>
<name>A0ABR7MFB9_9BACT</name>
<dbReference type="Proteomes" id="UP000622017">
    <property type="component" value="Unassembled WGS sequence"/>
</dbReference>
<comment type="caution">
    <text evidence="2">The sequence shown here is derived from an EMBL/GenBank/DDBJ whole genome shotgun (WGS) entry which is preliminary data.</text>
</comment>
<sequence>MKLLRIVLFIFLGVRSLNAQQPLLSLVKKYTTIDDTGQKISFELPVSWSFEDGLLRNSRKAKVGEFTSGVIADYPFASGADFIQQLKAGYPDDAGNPTFIGSRTLTLGRQTWTEGIRQVPLWDGKTNAKRWYTHDFFTVLNRKCFLITFYSTQKVLPEELNVRQILASIKLL</sequence>
<dbReference type="RefSeq" id="WP_187317625.1">
    <property type="nucleotide sequence ID" value="NZ_JACSCY010000001.1"/>
</dbReference>
<reference evidence="2 3" key="1">
    <citation type="submission" date="2020-08" db="EMBL/GenBank/DDBJ databases">
        <title>Hymenobacter sp.</title>
        <authorList>
            <person name="Kim M.K."/>
        </authorList>
    </citation>
    <scope>NUCLEOTIDE SEQUENCE [LARGE SCALE GENOMIC DNA]</scope>
    <source>
        <strain evidence="2 3">BT507</strain>
    </source>
</reference>
<evidence type="ECO:0008006" key="4">
    <source>
        <dbReference type="Google" id="ProtNLM"/>
    </source>
</evidence>
<proteinExistence type="predicted"/>